<evidence type="ECO:0008006" key="4">
    <source>
        <dbReference type="Google" id="ProtNLM"/>
    </source>
</evidence>
<keyword evidence="3" id="KW-1185">Reference proteome</keyword>
<feature type="region of interest" description="Disordered" evidence="1">
    <location>
        <begin position="453"/>
        <end position="500"/>
    </location>
</feature>
<dbReference type="Proteomes" id="UP000007305">
    <property type="component" value="Chromosome 5"/>
</dbReference>
<dbReference type="Gramene" id="Zm00001eb250840_T001">
    <property type="protein sequence ID" value="Zm00001eb250840_P001"/>
    <property type="gene ID" value="Zm00001eb250840"/>
</dbReference>
<name>A0A804PLL4_MAIZE</name>
<reference evidence="2" key="2">
    <citation type="submission" date="2019-07" db="EMBL/GenBank/DDBJ databases">
        <authorList>
            <person name="Seetharam A."/>
            <person name="Woodhouse M."/>
            <person name="Cannon E."/>
        </authorList>
    </citation>
    <scope>NUCLEOTIDE SEQUENCE [LARGE SCALE GENOMIC DNA]</scope>
    <source>
        <strain evidence="2">cv. B73</strain>
    </source>
</reference>
<reference evidence="3" key="1">
    <citation type="journal article" date="2009" name="Science">
        <title>The B73 maize genome: complexity, diversity, and dynamics.</title>
        <authorList>
            <person name="Schnable P.S."/>
            <person name="Ware D."/>
            <person name="Fulton R.S."/>
            <person name="Stein J.C."/>
            <person name="Wei F."/>
            <person name="Pasternak S."/>
            <person name="Liang C."/>
            <person name="Zhang J."/>
            <person name="Fulton L."/>
            <person name="Graves T.A."/>
            <person name="Minx P."/>
            <person name="Reily A.D."/>
            <person name="Courtney L."/>
            <person name="Kruchowski S.S."/>
            <person name="Tomlinson C."/>
            <person name="Strong C."/>
            <person name="Delehaunty K."/>
            <person name="Fronick C."/>
            <person name="Courtney B."/>
            <person name="Rock S.M."/>
            <person name="Belter E."/>
            <person name="Du F."/>
            <person name="Kim K."/>
            <person name="Abbott R.M."/>
            <person name="Cotton M."/>
            <person name="Levy A."/>
            <person name="Marchetto P."/>
            <person name="Ochoa K."/>
            <person name="Jackson S.M."/>
            <person name="Gillam B."/>
            <person name="Chen W."/>
            <person name="Yan L."/>
            <person name="Higginbotham J."/>
            <person name="Cardenas M."/>
            <person name="Waligorski J."/>
            <person name="Applebaum E."/>
            <person name="Phelps L."/>
            <person name="Falcone J."/>
            <person name="Kanchi K."/>
            <person name="Thane T."/>
            <person name="Scimone A."/>
            <person name="Thane N."/>
            <person name="Henke J."/>
            <person name="Wang T."/>
            <person name="Ruppert J."/>
            <person name="Shah N."/>
            <person name="Rotter K."/>
            <person name="Hodges J."/>
            <person name="Ingenthron E."/>
            <person name="Cordes M."/>
            <person name="Kohlberg S."/>
            <person name="Sgro J."/>
            <person name="Delgado B."/>
            <person name="Mead K."/>
            <person name="Chinwalla A."/>
            <person name="Leonard S."/>
            <person name="Crouse K."/>
            <person name="Collura K."/>
            <person name="Kudrna D."/>
            <person name="Currie J."/>
            <person name="He R."/>
            <person name="Angelova A."/>
            <person name="Rajasekar S."/>
            <person name="Mueller T."/>
            <person name="Lomeli R."/>
            <person name="Scara G."/>
            <person name="Ko A."/>
            <person name="Delaney K."/>
            <person name="Wissotski M."/>
            <person name="Lopez G."/>
            <person name="Campos D."/>
            <person name="Braidotti M."/>
            <person name="Ashley E."/>
            <person name="Golser W."/>
            <person name="Kim H."/>
            <person name="Lee S."/>
            <person name="Lin J."/>
            <person name="Dujmic Z."/>
            <person name="Kim W."/>
            <person name="Talag J."/>
            <person name="Zuccolo A."/>
            <person name="Fan C."/>
            <person name="Sebastian A."/>
            <person name="Kramer M."/>
            <person name="Spiegel L."/>
            <person name="Nascimento L."/>
            <person name="Zutavern T."/>
            <person name="Miller B."/>
            <person name="Ambroise C."/>
            <person name="Muller S."/>
            <person name="Spooner W."/>
            <person name="Narechania A."/>
            <person name="Ren L."/>
            <person name="Wei S."/>
            <person name="Kumari S."/>
            <person name="Faga B."/>
            <person name="Levy M.J."/>
            <person name="McMahan L."/>
            <person name="Van Buren P."/>
            <person name="Vaughn M.W."/>
            <person name="Ying K."/>
            <person name="Yeh C.-T."/>
            <person name="Emrich S.J."/>
            <person name="Jia Y."/>
            <person name="Kalyanaraman A."/>
            <person name="Hsia A.-P."/>
            <person name="Barbazuk W.B."/>
            <person name="Baucom R.S."/>
            <person name="Brutnell T.P."/>
            <person name="Carpita N.C."/>
            <person name="Chaparro C."/>
            <person name="Chia J.-M."/>
            <person name="Deragon J.-M."/>
            <person name="Estill J.C."/>
            <person name="Fu Y."/>
            <person name="Jeddeloh J.A."/>
            <person name="Han Y."/>
            <person name="Lee H."/>
            <person name="Li P."/>
            <person name="Lisch D.R."/>
            <person name="Liu S."/>
            <person name="Liu Z."/>
            <person name="Nagel D.H."/>
            <person name="McCann M.C."/>
            <person name="SanMiguel P."/>
            <person name="Myers A.M."/>
            <person name="Nettleton D."/>
            <person name="Nguyen J."/>
            <person name="Penning B.W."/>
            <person name="Ponnala L."/>
            <person name="Schneider K.L."/>
            <person name="Schwartz D.C."/>
            <person name="Sharma A."/>
            <person name="Soderlund C."/>
            <person name="Springer N.M."/>
            <person name="Sun Q."/>
            <person name="Wang H."/>
            <person name="Waterman M."/>
            <person name="Westerman R."/>
            <person name="Wolfgruber T.K."/>
            <person name="Yang L."/>
            <person name="Yu Y."/>
            <person name="Zhang L."/>
            <person name="Zhou S."/>
            <person name="Zhu Q."/>
            <person name="Bennetzen J.L."/>
            <person name="Dawe R.K."/>
            <person name="Jiang J."/>
            <person name="Jiang N."/>
            <person name="Presting G.G."/>
            <person name="Wessler S.R."/>
            <person name="Aluru S."/>
            <person name="Martienssen R.A."/>
            <person name="Clifton S.W."/>
            <person name="McCombie W.R."/>
            <person name="Wing R.A."/>
            <person name="Wilson R.K."/>
        </authorList>
    </citation>
    <scope>NUCLEOTIDE SEQUENCE [LARGE SCALE GENOMIC DNA]</scope>
    <source>
        <strain evidence="3">cv. B73</strain>
    </source>
</reference>
<proteinExistence type="predicted"/>
<reference evidence="2" key="3">
    <citation type="submission" date="2021-05" db="UniProtKB">
        <authorList>
            <consortium name="EnsemblPlants"/>
        </authorList>
    </citation>
    <scope>IDENTIFICATION</scope>
    <source>
        <strain evidence="2">cv. B73</strain>
    </source>
</reference>
<feature type="compositionally biased region" description="Gly residues" evidence="1">
    <location>
        <begin position="116"/>
        <end position="128"/>
    </location>
</feature>
<evidence type="ECO:0000256" key="1">
    <source>
        <dbReference type="SAM" id="MobiDB-lite"/>
    </source>
</evidence>
<dbReference type="EnsemblPlants" id="Zm00001eb250840_T001">
    <property type="protein sequence ID" value="Zm00001eb250840_P001"/>
    <property type="gene ID" value="Zm00001eb250840"/>
</dbReference>
<dbReference type="AlphaFoldDB" id="A0A804PLL4"/>
<feature type="compositionally biased region" description="Basic and acidic residues" evidence="1">
    <location>
        <begin position="461"/>
        <end position="475"/>
    </location>
</feature>
<protein>
    <recommendedName>
        <fullName evidence="4">DUF4283 domain-containing protein</fullName>
    </recommendedName>
</protein>
<evidence type="ECO:0000313" key="3">
    <source>
        <dbReference type="Proteomes" id="UP000007305"/>
    </source>
</evidence>
<dbReference type="PANTHER" id="PTHR33170">
    <property type="entry name" value="DUF4283 DOMAIN-CONTAINING PROTEIN-RELATED"/>
    <property type="match status" value="1"/>
</dbReference>
<feature type="compositionally biased region" description="Low complexity" evidence="1">
    <location>
        <begin position="129"/>
        <end position="138"/>
    </location>
</feature>
<feature type="region of interest" description="Disordered" evidence="1">
    <location>
        <begin position="99"/>
        <end position="159"/>
    </location>
</feature>
<sequence>MPQPPKLDVRSEFPPLIAAVSVDSRSGPAVIPAEIEAVGILNSVSLETNRAALVNRAKGYGLTRKLLRRPIPRTCRHFSSRLGLIPMSDNNRPSYAAMAARQPTREGQRPPMPQARGGGLAAPRGGRGSLPRSSRGRAILGGRDRGHARGSGRGWFNPGRGRGFGQVQAAAPQQRYVPVDLQEASQGTQAEAPEPIKAKKPRTPFCFRCKCLGHLQENCSAILDCCICNKKNNHVPAKCPILKMPRPTASMLGCAKNELTFFRIPEFDLMVEAPAPAPTALISVSGGKLDALAIQLELAKLSRVEWNWEALPHGDDSFLVVFPSEDELLRMADIEYKLKSGIAISISQWERTGDASPAYYLDEIWVHVTGVPHDWRHFLAFWAVGSMIGTTIEVDMLTYRKKGIIRLLVGILDREQLPLTTDIVFHKVGYDITFTPELPDFEPAMPSLVLDASEKEDGDNKEDGAPRVSEFDPSRKKQKNVLGSFGPNSSSDRQDSAPMHVDCSEVHRPMYTTGSGVCVVAPTEKSVIKSSLPPGFKTGKPNGSISLMKPLSPSKERTTDHAKQVSVHVVPGSALVAGTGAAIPAGDLASDNWAPVVPQAGPSLTSMVNGTTMPLQFGSLNMANQTLAACSRP</sequence>
<accession>A0A804PLL4</accession>
<evidence type="ECO:0000313" key="2">
    <source>
        <dbReference type="EnsemblPlants" id="Zm00001eb250840_P001"/>
    </source>
</evidence>
<dbReference type="InParanoid" id="A0A804PLL4"/>
<organism evidence="2 3">
    <name type="scientific">Zea mays</name>
    <name type="common">Maize</name>
    <dbReference type="NCBI Taxonomy" id="4577"/>
    <lineage>
        <taxon>Eukaryota</taxon>
        <taxon>Viridiplantae</taxon>
        <taxon>Streptophyta</taxon>
        <taxon>Embryophyta</taxon>
        <taxon>Tracheophyta</taxon>
        <taxon>Spermatophyta</taxon>
        <taxon>Magnoliopsida</taxon>
        <taxon>Liliopsida</taxon>
        <taxon>Poales</taxon>
        <taxon>Poaceae</taxon>
        <taxon>PACMAD clade</taxon>
        <taxon>Panicoideae</taxon>
        <taxon>Andropogonodae</taxon>
        <taxon>Andropogoneae</taxon>
        <taxon>Tripsacinae</taxon>
        <taxon>Zea</taxon>
    </lineage>
</organism>
<dbReference type="PANTHER" id="PTHR33170:SF8">
    <property type="entry name" value="OS07G0485366 PROTEIN"/>
    <property type="match status" value="1"/>
</dbReference>